<feature type="region of interest" description="Disordered" evidence="1">
    <location>
        <begin position="52"/>
        <end position="99"/>
    </location>
</feature>
<evidence type="ECO:0000313" key="3">
    <source>
        <dbReference type="Proteomes" id="UP000094336"/>
    </source>
</evidence>
<organism evidence="2 3">
    <name type="scientific">Babjeviella inositovora NRRL Y-12698</name>
    <dbReference type="NCBI Taxonomy" id="984486"/>
    <lineage>
        <taxon>Eukaryota</taxon>
        <taxon>Fungi</taxon>
        <taxon>Dikarya</taxon>
        <taxon>Ascomycota</taxon>
        <taxon>Saccharomycotina</taxon>
        <taxon>Pichiomycetes</taxon>
        <taxon>Serinales incertae sedis</taxon>
        <taxon>Babjeviella</taxon>
    </lineage>
</organism>
<evidence type="ECO:0008006" key="4">
    <source>
        <dbReference type="Google" id="ProtNLM"/>
    </source>
</evidence>
<sequence>MSAKKSSEADDVLDFLNSLPEKAAPGATPDTPKTGAKDEDLLGFLDELAAEDTKKKAQRSTTATPVPIAKEAVEVKETEPEHKQPTEVGPDETNQDDDDVIDLPDPIASISNWWSSGASTKVSSFWGSASAKAEEALKQLDLNAREEQLTQALHDVAQTTKASVNVDEAQKAMDSLSKNISLFGNRFTDVVMNTLVNGGVDPVEVLKISLVHDVKNYHYIDSLVARNFRRVMSQVEGGVSVHVSNSQPKADESSDEEQVRNLNIFTGKISDGEKLAFANLEDAIKHYKETKEDANPTKRSDMFITIQPISIPSSSTDEESLITIDSFSANSFAFTIILKDISHDITIITRSQPFPLKWAEWLDGSAVGSTEGEEKDGEAAASLQDVDPAEWVKEWIYDGLNLSFGVVAQSYVVKRMGF</sequence>
<dbReference type="Proteomes" id="UP000094336">
    <property type="component" value="Unassembled WGS sequence"/>
</dbReference>
<evidence type="ECO:0000256" key="1">
    <source>
        <dbReference type="SAM" id="MobiDB-lite"/>
    </source>
</evidence>
<reference evidence="3" key="1">
    <citation type="submission" date="2016-05" db="EMBL/GenBank/DDBJ databases">
        <title>Comparative genomics of biotechnologically important yeasts.</title>
        <authorList>
            <consortium name="DOE Joint Genome Institute"/>
            <person name="Riley R."/>
            <person name="Haridas S."/>
            <person name="Wolfe K.H."/>
            <person name="Lopes M.R."/>
            <person name="Hittinger C.T."/>
            <person name="Goker M."/>
            <person name="Salamov A."/>
            <person name="Wisecaver J."/>
            <person name="Long T.M."/>
            <person name="Aerts A.L."/>
            <person name="Barry K."/>
            <person name="Choi C."/>
            <person name="Clum A."/>
            <person name="Coughlan A.Y."/>
            <person name="Deshpande S."/>
            <person name="Douglass A.P."/>
            <person name="Hanson S.J."/>
            <person name="Klenk H.-P."/>
            <person name="Labutti K."/>
            <person name="Lapidus A."/>
            <person name="Lindquist E."/>
            <person name="Lipzen A."/>
            <person name="Meier-Kolthoff J.P."/>
            <person name="Ohm R.A."/>
            <person name="Otillar R.P."/>
            <person name="Pangilinan J."/>
            <person name="Peng Y."/>
            <person name="Rokas A."/>
            <person name="Rosa C.A."/>
            <person name="Scheuner C."/>
            <person name="Sibirny A.A."/>
            <person name="Slot J.C."/>
            <person name="Stielow J.B."/>
            <person name="Sun H."/>
            <person name="Kurtzman C.P."/>
            <person name="Blackwell M."/>
            <person name="Grigoriev I.V."/>
            <person name="Jeffries T.W."/>
        </authorList>
    </citation>
    <scope>NUCLEOTIDE SEQUENCE [LARGE SCALE GENOMIC DNA]</scope>
    <source>
        <strain evidence="3">NRRL Y-12698</strain>
    </source>
</reference>
<dbReference type="AlphaFoldDB" id="A0A1E3QQP6"/>
<gene>
    <name evidence="2" type="ORF">BABINDRAFT_162315</name>
</gene>
<proteinExistence type="predicted"/>
<feature type="compositionally biased region" description="Acidic residues" evidence="1">
    <location>
        <begin position="89"/>
        <end position="99"/>
    </location>
</feature>
<dbReference type="EMBL" id="KV454433">
    <property type="protein sequence ID" value="ODQ79287.1"/>
    <property type="molecule type" value="Genomic_DNA"/>
</dbReference>
<dbReference type="RefSeq" id="XP_018984615.1">
    <property type="nucleotide sequence ID" value="XM_019129283.1"/>
</dbReference>
<evidence type="ECO:0000313" key="2">
    <source>
        <dbReference type="EMBL" id="ODQ79287.1"/>
    </source>
</evidence>
<feature type="compositionally biased region" description="Basic and acidic residues" evidence="1">
    <location>
        <begin position="71"/>
        <end position="85"/>
    </location>
</feature>
<feature type="region of interest" description="Disordered" evidence="1">
    <location>
        <begin position="1"/>
        <end position="39"/>
    </location>
</feature>
<dbReference type="Pfam" id="PF10310">
    <property type="entry name" value="DUF5427"/>
    <property type="match status" value="1"/>
</dbReference>
<dbReference type="PANTHER" id="PTHR28265">
    <property type="entry name" value="MAINTENANCE OF TELOMERE CAPPING PROTEIN 1"/>
    <property type="match status" value="1"/>
</dbReference>
<dbReference type="GeneID" id="30147136"/>
<name>A0A1E3QQP6_9ASCO</name>
<dbReference type="OrthoDB" id="5594977at2759"/>
<dbReference type="InterPro" id="IPR018814">
    <property type="entry name" value="DUF5427"/>
</dbReference>
<accession>A0A1E3QQP6</accession>
<dbReference type="STRING" id="984486.A0A1E3QQP6"/>
<dbReference type="PANTHER" id="PTHR28265:SF1">
    <property type="entry name" value="MAINTENANCE OF TELOMERE CAPPING PROTEIN 1"/>
    <property type="match status" value="1"/>
</dbReference>
<keyword evidence="3" id="KW-1185">Reference proteome</keyword>
<protein>
    <recommendedName>
        <fullName evidence="4">Maintenance of telomere capping protein 1</fullName>
    </recommendedName>
</protein>